<evidence type="ECO:0000256" key="1">
    <source>
        <dbReference type="SAM" id="MobiDB-lite"/>
    </source>
</evidence>
<name>A0A7W7GW21_9ACTN</name>
<evidence type="ECO:0000313" key="2">
    <source>
        <dbReference type="EMBL" id="MBB4739364.1"/>
    </source>
</evidence>
<dbReference type="Proteomes" id="UP000546162">
    <property type="component" value="Unassembled WGS sequence"/>
</dbReference>
<comment type="caution">
    <text evidence="2">The sequence shown here is derived from an EMBL/GenBank/DDBJ whole genome shotgun (WGS) entry which is preliminary data.</text>
</comment>
<gene>
    <name evidence="2" type="ORF">BJY16_002823</name>
</gene>
<feature type="region of interest" description="Disordered" evidence="1">
    <location>
        <begin position="1"/>
        <end position="23"/>
    </location>
</feature>
<dbReference type="EMBL" id="JACHNB010000001">
    <property type="protein sequence ID" value="MBB4739364.1"/>
    <property type="molecule type" value="Genomic_DNA"/>
</dbReference>
<dbReference type="RefSeq" id="WP_239177337.1">
    <property type="nucleotide sequence ID" value="NZ_BAABFG010000005.1"/>
</dbReference>
<organism evidence="2 3">
    <name type="scientific">Actinoplanes octamycinicus</name>
    <dbReference type="NCBI Taxonomy" id="135948"/>
    <lineage>
        <taxon>Bacteria</taxon>
        <taxon>Bacillati</taxon>
        <taxon>Actinomycetota</taxon>
        <taxon>Actinomycetes</taxon>
        <taxon>Micromonosporales</taxon>
        <taxon>Micromonosporaceae</taxon>
        <taxon>Actinoplanes</taxon>
    </lineage>
</organism>
<protein>
    <submittedName>
        <fullName evidence="2">Uncharacterized protein</fullName>
    </submittedName>
</protein>
<proteinExistence type="predicted"/>
<sequence length="97" mass="10543">MRSITAVPRSSAGRAKAAGPRATLDRLRTRDRIESIARLRAAVRALGDVDVSGWDDTTLTEHLDDLSEALCGLDTELTRLAEAVRARGFRIDEPQAA</sequence>
<dbReference type="AlphaFoldDB" id="A0A7W7GW21"/>
<reference evidence="2 3" key="1">
    <citation type="submission" date="2020-08" db="EMBL/GenBank/DDBJ databases">
        <title>Sequencing the genomes of 1000 actinobacteria strains.</title>
        <authorList>
            <person name="Klenk H.-P."/>
        </authorList>
    </citation>
    <scope>NUCLEOTIDE SEQUENCE [LARGE SCALE GENOMIC DNA]</scope>
    <source>
        <strain evidence="2 3">DSM 45809</strain>
    </source>
</reference>
<evidence type="ECO:0000313" key="3">
    <source>
        <dbReference type="Proteomes" id="UP000546162"/>
    </source>
</evidence>
<keyword evidence="3" id="KW-1185">Reference proteome</keyword>
<accession>A0A7W7GW21</accession>